<keyword evidence="5 6" id="KW-0460">Magnesium</keyword>
<keyword evidence="4" id="KW-0378">Hydrolase</keyword>
<keyword evidence="3 6" id="KW-0479">Metal-binding</keyword>
<evidence type="ECO:0000256" key="4">
    <source>
        <dbReference type="ARBA" id="ARBA00022801"/>
    </source>
</evidence>
<dbReference type="SUPFAM" id="SSF56655">
    <property type="entry name" value="Carbohydrate phosphatase"/>
    <property type="match status" value="1"/>
</dbReference>
<feature type="binding site" evidence="6">
    <location>
        <position position="94"/>
    </location>
    <ligand>
        <name>Mg(2+)</name>
        <dbReference type="ChEBI" id="CHEBI:18420"/>
        <label>1</label>
        <note>catalytic</note>
    </ligand>
</feature>
<reference evidence="7 8" key="1">
    <citation type="submission" date="2015-10" db="EMBL/GenBank/DDBJ databases">
        <title>Metagenome-Assembled Genomes uncover a global brackish microbiome.</title>
        <authorList>
            <person name="Hugerth L.W."/>
            <person name="Larsson J."/>
            <person name="Alneberg J."/>
            <person name="Lindh M.V."/>
            <person name="Legrand C."/>
            <person name="Pinhassi J."/>
            <person name="Andersson A.F."/>
        </authorList>
    </citation>
    <scope>NUCLEOTIDE SEQUENCE [LARGE SCALE GENOMIC DNA]</scope>
    <source>
        <strain evidence="7">BACL15 MAG-120619-bin91</strain>
    </source>
</reference>
<gene>
    <name evidence="7" type="ORF">ABR54_00005</name>
</gene>
<dbReference type="PRINTS" id="PR00377">
    <property type="entry name" value="IMPHPHTASES"/>
</dbReference>
<evidence type="ECO:0000256" key="6">
    <source>
        <dbReference type="PIRSR" id="PIRSR600760-2"/>
    </source>
</evidence>
<name>A0A0R2PBF7_9ACTN</name>
<evidence type="ECO:0008006" key="9">
    <source>
        <dbReference type="Google" id="ProtNLM"/>
    </source>
</evidence>
<dbReference type="Pfam" id="PF00459">
    <property type="entry name" value="Inositol_P"/>
    <property type="match status" value="1"/>
</dbReference>
<evidence type="ECO:0000256" key="1">
    <source>
        <dbReference type="ARBA" id="ARBA00001946"/>
    </source>
</evidence>
<proteinExistence type="inferred from homology"/>
<comment type="caution">
    <text evidence="7">The sequence shown here is derived from an EMBL/GenBank/DDBJ whole genome shotgun (WGS) entry which is preliminary data.</text>
</comment>
<dbReference type="EMBL" id="LIAM01000134">
    <property type="protein sequence ID" value="KRO35284.1"/>
    <property type="molecule type" value="Genomic_DNA"/>
</dbReference>
<dbReference type="InterPro" id="IPR020583">
    <property type="entry name" value="Inositol_monoP_metal-BS"/>
</dbReference>
<comment type="similarity">
    <text evidence="2">Belongs to the inositol monophosphatase superfamily.</text>
</comment>
<evidence type="ECO:0000313" key="8">
    <source>
        <dbReference type="Proteomes" id="UP000053274"/>
    </source>
</evidence>
<dbReference type="PANTHER" id="PTHR43200:SF6">
    <property type="entry name" value="3'(2'),5'-BISPHOSPHATE NUCLEOTIDASE"/>
    <property type="match status" value="1"/>
</dbReference>
<sequence length="300" mass="31540">MNTASGLVQILDDLALAHALADLADAITLDRYQAQDLVITNKPDNTPVTDADRAVETAIREALATHRTSDGLVGEEFGSDKGGSGRYWVIDPIDGTKNFMRGVPTWATLIALVQVDAAGNEEVVVGIASAPALARRWAAAKGHGATVRFNAGNAEYETGDTSGDDFAYSDTDSNFQTLALAPNEKKISVSKVSTLADASISYSDFVGWGDRIEPFQKMLAAAWRTRGIGDFWSHMLVAEGAVDVAIEPSLALWDMAALDIIVREAGGSFTNTAGQSGPFGGSGVSTNGVLHNAVINGLNP</sequence>
<dbReference type="PANTHER" id="PTHR43200">
    <property type="entry name" value="PHOSPHATASE"/>
    <property type="match status" value="1"/>
</dbReference>
<evidence type="ECO:0000256" key="3">
    <source>
        <dbReference type="ARBA" id="ARBA00022723"/>
    </source>
</evidence>
<organism evidence="7 8">
    <name type="scientific">Actinobacteria bacterium BACL15 MAG-120619-bin91</name>
    <dbReference type="NCBI Taxonomy" id="1655562"/>
    <lineage>
        <taxon>Bacteria</taxon>
        <taxon>Bacillati</taxon>
        <taxon>Actinomycetota</taxon>
        <taxon>Actinomycetes</taxon>
        <taxon>Actinomycetes incertae sedis</taxon>
        <taxon>ac1 cluster</taxon>
    </lineage>
</organism>
<evidence type="ECO:0000313" key="7">
    <source>
        <dbReference type="EMBL" id="KRO35284.1"/>
    </source>
</evidence>
<dbReference type="GO" id="GO:0000105">
    <property type="term" value="P:L-histidine biosynthetic process"/>
    <property type="evidence" value="ECO:0007669"/>
    <property type="project" value="TreeGrafter"/>
</dbReference>
<dbReference type="InterPro" id="IPR051090">
    <property type="entry name" value="Inositol_monoP_superfamily"/>
</dbReference>
<dbReference type="Gene3D" id="3.30.540.10">
    <property type="entry name" value="Fructose-1,6-Bisphosphatase, subunit A, domain 1"/>
    <property type="match status" value="1"/>
</dbReference>
<dbReference type="Proteomes" id="UP000053274">
    <property type="component" value="Unassembled WGS sequence"/>
</dbReference>
<dbReference type="GO" id="GO:0046872">
    <property type="term" value="F:metal ion binding"/>
    <property type="evidence" value="ECO:0007669"/>
    <property type="project" value="UniProtKB-KW"/>
</dbReference>
<accession>A0A0R2PBF7</accession>
<dbReference type="PROSITE" id="PS00629">
    <property type="entry name" value="IMP_1"/>
    <property type="match status" value="1"/>
</dbReference>
<comment type="cofactor">
    <cofactor evidence="1 6">
        <name>Mg(2+)</name>
        <dbReference type="ChEBI" id="CHEBI:18420"/>
    </cofactor>
</comment>
<feature type="binding site" evidence="6">
    <location>
        <position position="93"/>
    </location>
    <ligand>
        <name>Mg(2+)</name>
        <dbReference type="ChEBI" id="CHEBI:18420"/>
        <label>2</label>
    </ligand>
</feature>
<feature type="binding site" evidence="6">
    <location>
        <position position="75"/>
    </location>
    <ligand>
        <name>Mg(2+)</name>
        <dbReference type="ChEBI" id="CHEBI:18420"/>
        <label>1</label>
        <note>catalytic</note>
    </ligand>
</feature>
<dbReference type="GO" id="GO:0016791">
    <property type="term" value="F:phosphatase activity"/>
    <property type="evidence" value="ECO:0007669"/>
    <property type="project" value="UniProtKB-ARBA"/>
</dbReference>
<protein>
    <recommendedName>
        <fullName evidence="9">Histidinol phosphatase</fullName>
    </recommendedName>
</protein>
<evidence type="ECO:0000256" key="2">
    <source>
        <dbReference type="ARBA" id="ARBA00009759"/>
    </source>
</evidence>
<dbReference type="Gene3D" id="3.40.190.80">
    <property type="match status" value="1"/>
</dbReference>
<dbReference type="InterPro" id="IPR000760">
    <property type="entry name" value="Inositol_monophosphatase-like"/>
</dbReference>
<feature type="binding site" evidence="6">
    <location>
        <position position="91"/>
    </location>
    <ligand>
        <name>Mg(2+)</name>
        <dbReference type="ChEBI" id="CHEBI:18420"/>
        <label>1</label>
        <note>catalytic</note>
    </ligand>
</feature>
<feature type="binding site" evidence="6">
    <location>
        <position position="254"/>
    </location>
    <ligand>
        <name>Mg(2+)</name>
        <dbReference type="ChEBI" id="CHEBI:18420"/>
        <label>1</label>
        <note>catalytic</note>
    </ligand>
</feature>
<dbReference type="AlphaFoldDB" id="A0A0R2PBF7"/>
<evidence type="ECO:0000256" key="5">
    <source>
        <dbReference type="ARBA" id="ARBA00022842"/>
    </source>
</evidence>